<evidence type="ECO:0000313" key="3">
    <source>
        <dbReference type="Proteomes" id="UP000092714"/>
    </source>
</evidence>
<reference evidence="2 3" key="1">
    <citation type="submission" date="2016-06" db="EMBL/GenBank/DDBJ databases">
        <authorList>
            <person name="Kjaerup R.B."/>
            <person name="Dalgaard T.S."/>
            <person name="Juul-Madsen H.R."/>
        </authorList>
    </citation>
    <scope>NUCLEOTIDE SEQUENCE [LARGE SCALE GENOMIC DNA]</scope>
    <source>
        <strain evidence="2 3">373-A1</strain>
    </source>
</reference>
<accession>A0A174VHB5</accession>
<protein>
    <recommendedName>
        <fullName evidence="4">Lipoprotein</fullName>
    </recommendedName>
</protein>
<dbReference type="PROSITE" id="PS51257">
    <property type="entry name" value="PROKAR_LIPOPROTEIN"/>
    <property type="match status" value="1"/>
</dbReference>
<keyword evidence="3" id="KW-1185">Reference proteome</keyword>
<sequence>MKKKTVRMVTLAVLSFLLIGCAKTEESSAKKNKIEPTIPKVTTQQDVGADMVMLDFASDDKIIFHGYFGLFVYDLNTEKITQSIDLKPINCNFTQGDNTCVVTVNKDGSEVNLHPISSENMYVYKLDDNTLEEKVYIEMSDPFKMSEAPRDINEKSYSYVSGSVKFSDEDIGYLAGYDMTLGSLRYVRGDKEYVIFK</sequence>
<evidence type="ECO:0008006" key="4">
    <source>
        <dbReference type="Google" id="ProtNLM"/>
    </source>
</evidence>
<dbReference type="AlphaFoldDB" id="A0A174VHB5"/>
<feature type="chain" id="PRO_5009821356" description="Lipoprotein" evidence="1">
    <location>
        <begin position="25"/>
        <end position="197"/>
    </location>
</feature>
<evidence type="ECO:0000256" key="1">
    <source>
        <dbReference type="SAM" id="SignalP"/>
    </source>
</evidence>
<feature type="signal peptide" evidence="1">
    <location>
        <begin position="1"/>
        <end position="24"/>
    </location>
</feature>
<gene>
    <name evidence="2" type="ORF">CP373A1_16040</name>
</gene>
<comment type="caution">
    <text evidence="2">The sequence shown here is derived from an EMBL/GenBank/DDBJ whole genome shotgun (WGS) entry which is preliminary data.</text>
</comment>
<proteinExistence type="predicted"/>
<dbReference type="EMBL" id="MAPZ01000033">
    <property type="protein sequence ID" value="OBY09434.1"/>
    <property type="molecule type" value="Genomic_DNA"/>
</dbReference>
<dbReference type="GeneID" id="42776168"/>
<name>A0A174VHB5_9CLOT</name>
<dbReference type="Proteomes" id="UP000092714">
    <property type="component" value="Unassembled WGS sequence"/>
</dbReference>
<keyword evidence="1" id="KW-0732">Signal</keyword>
<dbReference type="eggNOG" id="ENOG5033T1B">
    <property type="taxonomic scope" value="Bacteria"/>
</dbReference>
<evidence type="ECO:0000313" key="2">
    <source>
        <dbReference type="EMBL" id="OBY09434.1"/>
    </source>
</evidence>
<dbReference type="RefSeq" id="WP_034866327.1">
    <property type="nucleotide sequence ID" value="NZ_CABJAZ010000002.1"/>
</dbReference>
<organism evidence="2 3">
    <name type="scientific">Clostridium paraputrificum</name>
    <dbReference type="NCBI Taxonomy" id="29363"/>
    <lineage>
        <taxon>Bacteria</taxon>
        <taxon>Bacillati</taxon>
        <taxon>Bacillota</taxon>
        <taxon>Clostridia</taxon>
        <taxon>Eubacteriales</taxon>
        <taxon>Clostridiaceae</taxon>
        <taxon>Clostridium</taxon>
    </lineage>
</organism>
<dbReference type="OrthoDB" id="1908027at2"/>